<comment type="caution">
    <text evidence="8">The sequence shown here is derived from an EMBL/GenBank/DDBJ whole genome shotgun (WGS) entry which is preliminary data.</text>
</comment>
<dbReference type="AlphaFoldDB" id="A0A8K0NWK3"/>
<dbReference type="PANTHER" id="PTHR43725">
    <property type="entry name" value="UDP-GLUCOSE 4-EPIMERASE"/>
    <property type="match status" value="1"/>
</dbReference>
<evidence type="ECO:0000256" key="5">
    <source>
        <dbReference type="ARBA" id="ARBA00023027"/>
    </source>
</evidence>
<evidence type="ECO:0000256" key="2">
    <source>
        <dbReference type="ARBA" id="ARBA00001911"/>
    </source>
</evidence>
<dbReference type="Pfam" id="PF16363">
    <property type="entry name" value="GDP_Man_Dehyd"/>
    <property type="match status" value="1"/>
</dbReference>
<dbReference type="PANTHER" id="PTHR43725:SF47">
    <property type="entry name" value="UDP-GLUCOSE 4-EPIMERASE"/>
    <property type="match status" value="1"/>
</dbReference>
<dbReference type="Proteomes" id="UP000792457">
    <property type="component" value="Unassembled WGS sequence"/>
</dbReference>
<dbReference type="Gene3D" id="3.90.25.10">
    <property type="entry name" value="UDP-galactose 4-epimerase, domain 1"/>
    <property type="match status" value="1"/>
</dbReference>
<dbReference type="EMBL" id="KZ308203">
    <property type="protein sequence ID" value="KAG8224616.1"/>
    <property type="molecule type" value="Genomic_DNA"/>
</dbReference>
<sequence length="173" mass="19233">MRYFNPVGAHPSGLIGEDPLGIPNNLMPYIAQVAIGKRECVTVFGNDYDTPDGTGVRDYIHIEDLAAGHIAALRKLHQPEQPEKEFKGWIAYNLGTGKGHSVLEVISAFQKASNREIKYCIAERRLGDVAQSFADANKAFTELGWKAEKTILDMCEDTWRWQSQNPNGFHGTA</sequence>
<dbReference type="GO" id="GO:0003978">
    <property type="term" value="F:UDP-glucose 4-epimerase activity"/>
    <property type="evidence" value="ECO:0007669"/>
    <property type="project" value="UniProtKB-EC"/>
</dbReference>
<organism evidence="8 9">
    <name type="scientific">Ladona fulva</name>
    <name type="common">Scarce chaser dragonfly</name>
    <name type="synonym">Libellula fulva</name>
    <dbReference type="NCBI Taxonomy" id="123851"/>
    <lineage>
        <taxon>Eukaryota</taxon>
        <taxon>Metazoa</taxon>
        <taxon>Ecdysozoa</taxon>
        <taxon>Arthropoda</taxon>
        <taxon>Hexapoda</taxon>
        <taxon>Insecta</taxon>
        <taxon>Pterygota</taxon>
        <taxon>Palaeoptera</taxon>
        <taxon>Odonata</taxon>
        <taxon>Epiprocta</taxon>
        <taxon>Anisoptera</taxon>
        <taxon>Libelluloidea</taxon>
        <taxon>Libellulidae</taxon>
        <taxon>Ladona</taxon>
    </lineage>
</organism>
<protein>
    <recommendedName>
        <fullName evidence="4">UDP-glucose 4-epimerase</fullName>
        <ecNumber evidence="4">5.1.3.2</ecNumber>
    </recommendedName>
</protein>
<dbReference type="OrthoDB" id="9402762at2759"/>
<evidence type="ECO:0000256" key="1">
    <source>
        <dbReference type="ARBA" id="ARBA00000083"/>
    </source>
</evidence>
<evidence type="ECO:0000256" key="6">
    <source>
        <dbReference type="ARBA" id="ARBA00023235"/>
    </source>
</evidence>
<comment type="pathway">
    <text evidence="3">Carbohydrate metabolism; galactose metabolism.</text>
</comment>
<dbReference type="EC" id="5.1.3.2" evidence="4"/>
<keyword evidence="6" id="KW-0413">Isomerase</keyword>
<accession>A0A8K0NWK3</accession>
<name>A0A8K0NWK3_LADFU</name>
<evidence type="ECO:0000313" key="9">
    <source>
        <dbReference type="Proteomes" id="UP000792457"/>
    </source>
</evidence>
<dbReference type="InterPro" id="IPR016040">
    <property type="entry name" value="NAD(P)-bd_dom"/>
</dbReference>
<proteinExistence type="predicted"/>
<reference evidence="8" key="2">
    <citation type="submission" date="2017-10" db="EMBL/GenBank/DDBJ databases">
        <title>Ladona fulva Genome sequencing and assembly.</title>
        <authorList>
            <person name="Murali S."/>
            <person name="Richards S."/>
            <person name="Bandaranaike D."/>
            <person name="Bellair M."/>
            <person name="Blankenburg K."/>
            <person name="Chao H."/>
            <person name="Dinh H."/>
            <person name="Doddapaneni H."/>
            <person name="Dugan-Rocha S."/>
            <person name="Elkadiri S."/>
            <person name="Gnanaolivu R."/>
            <person name="Hernandez B."/>
            <person name="Skinner E."/>
            <person name="Javaid M."/>
            <person name="Lee S."/>
            <person name="Li M."/>
            <person name="Ming W."/>
            <person name="Munidasa M."/>
            <person name="Muniz J."/>
            <person name="Nguyen L."/>
            <person name="Hughes D."/>
            <person name="Osuji N."/>
            <person name="Pu L.-L."/>
            <person name="Puazo M."/>
            <person name="Qu C."/>
            <person name="Quiroz J."/>
            <person name="Raj R."/>
            <person name="Weissenberger G."/>
            <person name="Xin Y."/>
            <person name="Zou X."/>
            <person name="Han Y."/>
            <person name="Worley K."/>
            <person name="Muzny D."/>
            <person name="Gibbs R."/>
        </authorList>
    </citation>
    <scope>NUCLEOTIDE SEQUENCE</scope>
    <source>
        <strain evidence="8">Sampled in the wild</strain>
    </source>
</reference>
<gene>
    <name evidence="8" type="ORF">J437_LFUL005784</name>
</gene>
<dbReference type="PRINTS" id="PR01713">
    <property type="entry name" value="NUCEPIMERASE"/>
</dbReference>
<dbReference type="SUPFAM" id="SSF51735">
    <property type="entry name" value="NAD(P)-binding Rossmann-fold domains"/>
    <property type="match status" value="1"/>
</dbReference>
<keyword evidence="9" id="KW-1185">Reference proteome</keyword>
<comment type="cofactor">
    <cofactor evidence="2">
        <name>NAD(+)</name>
        <dbReference type="ChEBI" id="CHEBI:57540"/>
    </cofactor>
</comment>
<evidence type="ECO:0000259" key="7">
    <source>
        <dbReference type="Pfam" id="PF16363"/>
    </source>
</evidence>
<comment type="catalytic activity">
    <reaction evidence="1">
        <text>UDP-alpha-D-glucose = UDP-alpha-D-galactose</text>
        <dbReference type="Rhea" id="RHEA:22168"/>
        <dbReference type="ChEBI" id="CHEBI:58885"/>
        <dbReference type="ChEBI" id="CHEBI:66914"/>
        <dbReference type="EC" id="5.1.3.2"/>
    </reaction>
</comment>
<dbReference type="GO" id="GO:0005829">
    <property type="term" value="C:cytosol"/>
    <property type="evidence" value="ECO:0007669"/>
    <property type="project" value="TreeGrafter"/>
</dbReference>
<feature type="domain" description="NAD(P)-binding" evidence="7">
    <location>
        <begin position="10"/>
        <end position="158"/>
    </location>
</feature>
<evidence type="ECO:0000256" key="3">
    <source>
        <dbReference type="ARBA" id="ARBA00004947"/>
    </source>
</evidence>
<dbReference type="Gene3D" id="3.40.50.720">
    <property type="entry name" value="NAD(P)-binding Rossmann-like Domain"/>
    <property type="match status" value="1"/>
</dbReference>
<reference evidence="8" key="1">
    <citation type="submission" date="2013-04" db="EMBL/GenBank/DDBJ databases">
        <authorList>
            <person name="Qu J."/>
            <person name="Murali S.C."/>
            <person name="Bandaranaike D."/>
            <person name="Bellair M."/>
            <person name="Blankenburg K."/>
            <person name="Chao H."/>
            <person name="Dinh H."/>
            <person name="Doddapaneni H."/>
            <person name="Downs B."/>
            <person name="Dugan-Rocha S."/>
            <person name="Elkadiri S."/>
            <person name="Gnanaolivu R.D."/>
            <person name="Hernandez B."/>
            <person name="Javaid M."/>
            <person name="Jayaseelan J.C."/>
            <person name="Lee S."/>
            <person name="Li M."/>
            <person name="Ming W."/>
            <person name="Munidasa M."/>
            <person name="Muniz J."/>
            <person name="Nguyen L."/>
            <person name="Ongeri F."/>
            <person name="Osuji N."/>
            <person name="Pu L.-L."/>
            <person name="Puazo M."/>
            <person name="Qu C."/>
            <person name="Quiroz J."/>
            <person name="Raj R."/>
            <person name="Weissenberger G."/>
            <person name="Xin Y."/>
            <person name="Zou X."/>
            <person name="Han Y."/>
            <person name="Richards S."/>
            <person name="Worley K."/>
            <person name="Muzny D."/>
            <person name="Gibbs R."/>
        </authorList>
    </citation>
    <scope>NUCLEOTIDE SEQUENCE</scope>
    <source>
        <strain evidence="8">Sampled in the wild</strain>
    </source>
</reference>
<evidence type="ECO:0000313" key="8">
    <source>
        <dbReference type="EMBL" id="KAG8224616.1"/>
    </source>
</evidence>
<dbReference type="GO" id="GO:0005996">
    <property type="term" value="P:monosaccharide metabolic process"/>
    <property type="evidence" value="ECO:0007669"/>
    <property type="project" value="TreeGrafter"/>
</dbReference>
<evidence type="ECO:0000256" key="4">
    <source>
        <dbReference type="ARBA" id="ARBA00013189"/>
    </source>
</evidence>
<dbReference type="InterPro" id="IPR036291">
    <property type="entry name" value="NAD(P)-bd_dom_sf"/>
</dbReference>
<keyword evidence="5" id="KW-0520">NAD</keyword>